<dbReference type="PANTHER" id="PTHR12080:SF59">
    <property type="entry name" value="HEPATIC AND GLIAL CELL ADHESION MOLECULE"/>
    <property type="match status" value="1"/>
</dbReference>
<evidence type="ECO:0000313" key="8">
    <source>
        <dbReference type="Proteomes" id="UP000694389"/>
    </source>
</evidence>
<keyword evidence="4" id="KW-0325">Glycoprotein</keyword>
<dbReference type="InterPro" id="IPR015631">
    <property type="entry name" value="CD2/SLAM_rcpt"/>
</dbReference>
<feature type="chain" id="PRO_5034438583" description="Ig-like domain-containing protein" evidence="6">
    <location>
        <begin position="19"/>
        <end position="286"/>
    </location>
</feature>
<feature type="signal peptide" evidence="6">
    <location>
        <begin position="1"/>
        <end position="18"/>
    </location>
</feature>
<dbReference type="InterPro" id="IPR013783">
    <property type="entry name" value="Ig-like_fold"/>
</dbReference>
<reference evidence="7" key="1">
    <citation type="submission" date="2025-08" db="UniProtKB">
        <authorList>
            <consortium name="Ensembl"/>
        </authorList>
    </citation>
    <scope>IDENTIFICATION</scope>
</reference>
<reference evidence="7" key="2">
    <citation type="submission" date="2025-09" db="UniProtKB">
        <authorList>
            <consortium name="Ensembl"/>
        </authorList>
    </citation>
    <scope>IDENTIFICATION</scope>
</reference>
<dbReference type="AlphaFoldDB" id="A0A8C4GJV6"/>
<organism evidence="7 8">
    <name type="scientific">Dicentrarchus labrax</name>
    <name type="common">European seabass</name>
    <name type="synonym">Morone labrax</name>
    <dbReference type="NCBI Taxonomy" id="13489"/>
    <lineage>
        <taxon>Eukaryota</taxon>
        <taxon>Metazoa</taxon>
        <taxon>Chordata</taxon>
        <taxon>Craniata</taxon>
        <taxon>Vertebrata</taxon>
        <taxon>Euteleostomi</taxon>
        <taxon>Actinopterygii</taxon>
        <taxon>Neopterygii</taxon>
        <taxon>Teleostei</taxon>
        <taxon>Neoteleostei</taxon>
        <taxon>Acanthomorphata</taxon>
        <taxon>Eupercaria</taxon>
        <taxon>Moronidae</taxon>
        <taxon>Dicentrarchus</taxon>
    </lineage>
</organism>
<evidence type="ECO:0000256" key="4">
    <source>
        <dbReference type="ARBA" id="ARBA00023180"/>
    </source>
</evidence>
<evidence type="ECO:0000313" key="7">
    <source>
        <dbReference type="Ensembl" id="ENSDLAP00005012861.1"/>
    </source>
</evidence>
<keyword evidence="2 6" id="KW-0732">Signal</keyword>
<keyword evidence="5" id="KW-1133">Transmembrane helix</keyword>
<name>A0A8C4GJV6_DICLA</name>
<gene>
    <name evidence="7" type="primary">si:cabz01074946.1</name>
</gene>
<sequence>MQLQILLLHLFQVALVESLEVPGYLGDTVTLPSQANSSWTLSKIEWSVFSNTTWIATYRNGRKVTERFYLYKGRLRLNITSGDLMIRNVNTMDAMEYSVNLINTQGQSSVKKVKLIVKQLPQKPNIENVTTTSTKGGCWVGLICSSPEIGVDLSWKVEPPIVNVFDLSNSGNSALLAFINTKTTHVKFSCISRRATDQTSNDITLKCDDDQPQPGPSPQPQLILHRCRHFAFFIGGILTVLVPVILICCFKGESKTSSLFKNSSLSSYSRSRSQSHLSLLKDAQWR</sequence>
<feature type="transmembrane region" description="Helical" evidence="5">
    <location>
        <begin position="230"/>
        <end position="250"/>
    </location>
</feature>
<accession>A0A8C4GJV6</accession>
<comment type="subcellular location">
    <subcellularLocation>
        <location evidence="1">Membrane</location>
    </subcellularLocation>
</comment>
<protein>
    <recommendedName>
        <fullName evidence="9">Ig-like domain-containing protein</fullName>
    </recommendedName>
</protein>
<dbReference type="GO" id="GO:0005911">
    <property type="term" value="C:cell-cell junction"/>
    <property type="evidence" value="ECO:0007669"/>
    <property type="project" value="TreeGrafter"/>
</dbReference>
<dbReference type="GO" id="GO:0016020">
    <property type="term" value="C:membrane"/>
    <property type="evidence" value="ECO:0007669"/>
    <property type="project" value="UniProtKB-SubCell"/>
</dbReference>
<keyword evidence="8" id="KW-1185">Reference proteome</keyword>
<dbReference type="InterPro" id="IPR036179">
    <property type="entry name" value="Ig-like_dom_sf"/>
</dbReference>
<evidence type="ECO:0000256" key="1">
    <source>
        <dbReference type="ARBA" id="ARBA00004370"/>
    </source>
</evidence>
<proteinExistence type="predicted"/>
<dbReference type="SUPFAM" id="SSF48726">
    <property type="entry name" value="Immunoglobulin"/>
    <property type="match status" value="1"/>
</dbReference>
<dbReference type="GeneTree" id="ENSGT00940000172777"/>
<dbReference type="PANTHER" id="PTHR12080">
    <property type="entry name" value="SIGNALING LYMPHOCYTIC ACTIVATION MOLECULE"/>
    <property type="match status" value="1"/>
</dbReference>
<dbReference type="Ensembl" id="ENSDLAT00005014042.2">
    <property type="protein sequence ID" value="ENSDLAP00005012861.1"/>
    <property type="gene ID" value="ENSDLAG00005006530.2"/>
</dbReference>
<dbReference type="Gene3D" id="2.60.40.10">
    <property type="entry name" value="Immunoglobulins"/>
    <property type="match status" value="1"/>
</dbReference>
<evidence type="ECO:0000256" key="3">
    <source>
        <dbReference type="ARBA" id="ARBA00023136"/>
    </source>
</evidence>
<keyword evidence="5" id="KW-0812">Transmembrane</keyword>
<evidence type="ECO:0000256" key="6">
    <source>
        <dbReference type="SAM" id="SignalP"/>
    </source>
</evidence>
<evidence type="ECO:0000256" key="2">
    <source>
        <dbReference type="ARBA" id="ARBA00022729"/>
    </source>
</evidence>
<evidence type="ECO:0008006" key="9">
    <source>
        <dbReference type="Google" id="ProtNLM"/>
    </source>
</evidence>
<keyword evidence="3 5" id="KW-0472">Membrane</keyword>
<dbReference type="Proteomes" id="UP000694389">
    <property type="component" value="Unassembled WGS sequence"/>
</dbReference>
<evidence type="ECO:0000256" key="5">
    <source>
        <dbReference type="SAM" id="Phobius"/>
    </source>
</evidence>